<feature type="active site" description="Proton acceptor" evidence="14">
    <location>
        <position position="40"/>
    </location>
</feature>
<evidence type="ECO:0000256" key="7">
    <source>
        <dbReference type="ARBA" id="ARBA00009541"/>
    </source>
</evidence>
<dbReference type="AlphaFoldDB" id="A0A4Y7NJ28"/>
<comment type="cofactor">
    <cofactor evidence="3">
        <name>Co(2+)</name>
        <dbReference type="ChEBI" id="CHEBI:48828"/>
    </cofactor>
</comment>
<dbReference type="PROSITE" id="PS01086">
    <property type="entry name" value="RIBUL_P_3_EPIMER_2"/>
    <property type="match status" value="1"/>
</dbReference>
<dbReference type="GO" id="GO:0004750">
    <property type="term" value="F:D-ribulose-phosphate 3-epimerase activity"/>
    <property type="evidence" value="ECO:0007669"/>
    <property type="project" value="UniProtKB-EC"/>
</dbReference>
<evidence type="ECO:0000256" key="4">
    <source>
        <dbReference type="ARBA" id="ARBA00001947"/>
    </source>
</evidence>
<keyword evidence="10 15" id="KW-0479">Metal-binding</keyword>
<dbReference type="InterPro" id="IPR026019">
    <property type="entry name" value="Ribul_P_3_epim"/>
</dbReference>
<feature type="active site" description="Proton donor" evidence="14">
    <location>
        <position position="177"/>
    </location>
</feature>
<reference evidence="17" key="1">
    <citation type="submission" date="2018-08" db="EMBL/GenBank/DDBJ databases">
        <authorList>
            <person name="Cornetti L."/>
        </authorList>
    </citation>
    <scope>NUCLEOTIDE SEQUENCE</scope>
    <source>
        <strain evidence="17">DE-FRO-2-1</strain>
    </source>
</reference>
<keyword evidence="12 13" id="KW-0413">Isomerase</keyword>
<dbReference type="EC" id="5.1.3.1" evidence="8 13"/>
<evidence type="ECO:0000256" key="6">
    <source>
        <dbReference type="ARBA" id="ARBA00005016"/>
    </source>
</evidence>
<feature type="binding site" evidence="16">
    <location>
        <position position="72"/>
    </location>
    <ligand>
        <name>substrate</name>
    </ligand>
</feature>
<evidence type="ECO:0000256" key="9">
    <source>
        <dbReference type="ARBA" id="ARBA00013920"/>
    </source>
</evidence>
<evidence type="ECO:0000256" key="5">
    <source>
        <dbReference type="ARBA" id="ARBA00001954"/>
    </source>
</evidence>
<proteinExistence type="evidence at transcript level"/>
<evidence type="ECO:0000256" key="1">
    <source>
        <dbReference type="ARBA" id="ARBA00001782"/>
    </source>
</evidence>
<comment type="similarity">
    <text evidence="7 13">Belongs to the ribulose-phosphate 3-epimerase family.</text>
</comment>
<dbReference type="EMBL" id="LR023611">
    <property type="protein sequence ID" value="SVE93230.1"/>
    <property type="molecule type" value="mRNA"/>
</dbReference>
<keyword evidence="13" id="KW-0119">Carbohydrate metabolism</keyword>
<evidence type="ECO:0000256" key="11">
    <source>
        <dbReference type="ARBA" id="ARBA00022833"/>
    </source>
</evidence>
<sequence>MADQHPHCKIGPSILCSDLSRLADECQRMMDSGADYLHLDVMDGHFVPNLTFGHPIVKCLRPKLPDAYFDMHMMVSNPEKWVENMADAGANQYTFHMEATQDVPTLCRKIKEAGMRVGVALKPGTPVETILPYSDLFDVVLIMTVEPGFGGQSFMQDMMSKVQLLRTKFPSMDIEVDGGVSPSTIDACAEAGANMIVSGTAVTGAQDPAHVIKCLRSAVENAISKSQLER</sequence>
<dbReference type="Gene3D" id="3.20.20.70">
    <property type="entry name" value="Aldolase class I"/>
    <property type="match status" value="1"/>
</dbReference>
<feature type="binding site" evidence="15">
    <location>
        <position position="72"/>
    </location>
    <ligand>
        <name>a divalent metal cation</name>
        <dbReference type="ChEBI" id="CHEBI:60240"/>
    </ligand>
</feature>
<keyword evidence="15" id="KW-0464">Manganese</keyword>
<keyword evidence="11 15" id="KW-0862">Zinc</keyword>
<dbReference type="GO" id="GO:0046872">
    <property type="term" value="F:metal ion binding"/>
    <property type="evidence" value="ECO:0007669"/>
    <property type="project" value="UniProtKB-KW"/>
</dbReference>
<feature type="binding site" evidence="16">
    <location>
        <position position="13"/>
    </location>
    <ligand>
        <name>substrate</name>
    </ligand>
</feature>
<dbReference type="PIRSF" id="PIRSF001461">
    <property type="entry name" value="RPE"/>
    <property type="match status" value="1"/>
</dbReference>
<feature type="binding site" evidence="16">
    <location>
        <position position="179"/>
    </location>
    <ligand>
        <name>substrate</name>
    </ligand>
</feature>
<keyword evidence="15" id="KW-0170">Cobalt</keyword>
<evidence type="ECO:0000256" key="12">
    <source>
        <dbReference type="ARBA" id="ARBA00023235"/>
    </source>
</evidence>
<dbReference type="GO" id="GO:0006098">
    <property type="term" value="P:pentose-phosphate shunt"/>
    <property type="evidence" value="ECO:0007669"/>
    <property type="project" value="InterPro"/>
</dbReference>
<evidence type="ECO:0000256" key="10">
    <source>
        <dbReference type="ARBA" id="ARBA00022723"/>
    </source>
</evidence>
<protein>
    <recommendedName>
        <fullName evidence="9 13">Ribulose-phosphate 3-epimerase</fullName>
        <ecNumber evidence="8 13">5.1.3.1</ecNumber>
    </recommendedName>
</protein>
<comment type="catalytic activity">
    <reaction evidence="1 13">
        <text>D-ribulose 5-phosphate = D-xylulose 5-phosphate</text>
        <dbReference type="Rhea" id="RHEA:13677"/>
        <dbReference type="ChEBI" id="CHEBI:57737"/>
        <dbReference type="ChEBI" id="CHEBI:58121"/>
        <dbReference type="EC" id="5.1.3.1"/>
    </reaction>
</comment>
<feature type="binding site" evidence="15">
    <location>
        <position position="177"/>
    </location>
    <ligand>
        <name>a divalent metal cation</name>
        <dbReference type="ChEBI" id="CHEBI:60240"/>
    </ligand>
</feature>
<evidence type="ECO:0000256" key="15">
    <source>
        <dbReference type="PIRSR" id="PIRSR001461-2"/>
    </source>
</evidence>
<dbReference type="HAMAP" id="MF_02227">
    <property type="entry name" value="RPE"/>
    <property type="match status" value="1"/>
</dbReference>
<evidence type="ECO:0000256" key="16">
    <source>
        <dbReference type="PIRSR" id="PIRSR001461-3"/>
    </source>
</evidence>
<dbReference type="NCBIfam" id="NF004076">
    <property type="entry name" value="PRK05581.1-4"/>
    <property type="match status" value="1"/>
</dbReference>
<comment type="pathway">
    <text evidence="6">Carbohydrate degradation; pentose phosphate pathway; D-xylulose 5-phosphate from D-ribulose 5-phosphate (non-oxidative stage): step 1/1.</text>
</comment>
<dbReference type="NCBIfam" id="TIGR01163">
    <property type="entry name" value="rpe"/>
    <property type="match status" value="1"/>
</dbReference>
<dbReference type="InterPro" id="IPR000056">
    <property type="entry name" value="Ribul_P_3_epim-like"/>
</dbReference>
<accession>A0A4Y7NJ28</accession>
<name>A0A4Y7NJ28_9CRUS</name>
<feature type="binding site" evidence="16">
    <location>
        <begin position="148"/>
        <end position="151"/>
    </location>
    <ligand>
        <name>substrate</name>
    </ligand>
</feature>
<feature type="binding site" evidence="16">
    <location>
        <begin position="199"/>
        <end position="200"/>
    </location>
    <ligand>
        <name>substrate</name>
    </ligand>
</feature>
<comment type="cofactor">
    <cofactor evidence="2">
        <name>Mn(2+)</name>
        <dbReference type="ChEBI" id="CHEBI:29035"/>
    </cofactor>
</comment>
<dbReference type="InterPro" id="IPR013785">
    <property type="entry name" value="Aldolase_TIM"/>
</dbReference>
<evidence type="ECO:0000256" key="14">
    <source>
        <dbReference type="PIRSR" id="PIRSR001461-1"/>
    </source>
</evidence>
<feature type="binding site" evidence="15">
    <location>
        <position position="38"/>
    </location>
    <ligand>
        <name>a divalent metal cation</name>
        <dbReference type="ChEBI" id="CHEBI:60240"/>
    </ligand>
</feature>
<dbReference type="CDD" id="cd00429">
    <property type="entry name" value="RPE"/>
    <property type="match status" value="1"/>
</dbReference>
<organism evidence="17">
    <name type="scientific">Moina brachiata</name>
    <dbReference type="NCBI Taxonomy" id="675436"/>
    <lineage>
        <taxon>Eukaryota</taxon>
        <taxon>Metazoa</taxon>
        <taxon>Ecdysozoa</taxon>
        <taxon>Arthropoda</taxon>
        <taxon>Crustacea</taxon>
        <taxon>Branchiopoda</taxon>
        <taxon>Diplostraca</taxon>
        <taxon>Cladocera</taxon>
        <taxon>Anomopoda</taxon>
        <taxon>Moinidae</taxon>
        <taxon>Moina</taxon>
    </lineage>
</organism>
<evidence type="ECO:0000256" key="8">
    <source>
        <dbReference type="ARBA" id="ARBA00013188"/>
    </source>
</evidence>
<comment type="cofactor">
    <cofactor evidence="5">
        <name>Fe(2+)</name>
        <dbReference type="ChEBI" id="CHEBI:29033"/>
    </cofactor>
</comment>
<comment type="cofactor">
    <cofactor evidence="4">
        <name>Zn(2+)</name>
        <dbReference type="ChEBI" id="CHEBI:29105"/>
    </cofactor>
</comment>
<dbReference type="GO" id="GO:0005975">
    <property type="term" value="P:carbohydrate metabolic process"/>
    <property type="evidence" value="ECO:0007669"/>
    <property type="project" value="InterPro"/>
</dbReference>
<evidence type="ECO:0000256" key="2">
    <source>
        <dbReference type="ARBA" id="ARBA00001936"/>
    </source>
</evidence>
<dbReference type="PANTHER" id="PTHR11749">
    <property type="entry name" value="RIBULOSE-5-PHOSPHATE-3-EPIMERASE"/>
    <property type="match status" value="1"/>
</dbReference>
<dbReference type="Pfam" id="PF00834">
    <property type="entry name" value="Ribul_P_3_epim"/>
    <property type="match status" value="1"/>
</dbReference>
<feature type="binding site" evidence="15">
    <location>
        <position position="40"/>
    </location>
    <ligand>
        <name>a divalent metal cation</name>
        <dbReference type="ChEBI" id="CHEBI:60240"/>
    </ligand>
</feature>
<dbReference type="FunFam" id="3.20.20.70:FF:000074">
    <property type="entry name" value="Ribulose-phosphate 3-epimerase"/>
    <property type="match status" value="1"/>
</dbReference>
<evidence type="ECO:0000256" key="3">
    <source>
        <dbReference type="ARBA" id="ARBA00001941"/>
    </source>
</evidence>
<dbReference type="SUPFAM" id="SSF51366">
    <property type="entry name" value="Ribulose-phoshate binding barrel"/>
    <property type="match status" value="1"/>
</dbReference>
<dbReference type="InterPro" id="IPR011060">
    <property type="entry name" value="RibuloseP-bd_barrel"/>
</dbReference>
<evidence type="ECO:0000313" key="17">
    <source>
        <dbReference type="EMBL" id="SVE93230.1"/>
    </source>
</evidence>
<evidence type="ECO:0000256" key="13">
    <source>
        <dbReference type="PIRNR" id="PIRNR001461"/>
    </source>
</evidence>
<gene>
    <name evidence="17" type="primary">EOG090X0CAY</name>
</gene>
<dbReference type="PROSITE" id="PS01085">
    <property type="entry name" value="RIBUL_P_3_EPIMER_1"/>
    <property type="match status" value="1"/>
</dbReference>
<comment type="cofactor">
    <cofactor evidence="15">
        <name>a divalent metal cation</name>
        <dbReference type="ChEBI" id="CHEBI:60240"/>
    </cofactor>
    <text evidence="15">Binds 1 divalent metal cation per subunit.</text>
</comment>